<dbReference type="NCBIfam" id="TIGR00360">
    <property type="entry name" value="ComEC_N-term"/>
    <property type="match status" value="1"/>
</dbReference>
<dbReference type="InterPro" id="IPR025405">
    <property type="entry name" value="DUF4131"/>
</dbReference>
<dbReference type="STRING" id="1802669.A2746_00205"/>
<feature type="transmembrane region" description="Helical" evidence="6">
    <location>
        <begin position="477"/>
        <end position="497"/>
    </location>
</feature>
<dbReference type="PANTHER" id="PTHR30619:SF7">
    <property type="entry name" value="BETA-LACTAMASE DOMAIN PROTEIN"/>
    <property type="match status" value="1"/>
</dbReference>
<dbReference type="InterPro" id="IPR004477">
    <property type="entry name" value="ComEC_N"/>
</dbReference>
<feature type="transmembrane region" description="Helical" evidence="6">
    <location>
        <begin position="33"/>
        <end position="50"/>
    </location>
</feature>
<feature type="domain" description="ComEC/Rec2-related protein" evidence="7">
    <location>
        <begin position="263"/>
        <end position="532"/>
    </location>
</feature>
<feature type="transmembrane region" description="Helical" evidence="6">
    <location>
        <begin position="315"/>
        <end position="333"/>
    </location>
</feature>
<accession>A0A1F8EWC5</accession>
<dbReference type="PANTHER" id="PTHR30619">
    <property type="entry name" value="DNA INTERNALIZATION/COMPETENCE PROTEIN COMEC/REC2"/>
    <property type="match status" value="1"/>
</dbReference>
<dbReference type="Pfam" id="PF03772">
    <property type="entry name" value="Competence"/>
    <property type="match status" value="1"/>
</dbReference>
<dbReference type="Proteomes" id="UP000177419">
    <property type="component" value="Unassembled WGS sequence"/>
</dbReference>
<dbReference type="InterPro" id="IPR052159">
    <property type="entry name" value="Competence_DNA_uptake"/>
</dbReference>
<evidence type="ECO:0000256" key="5">
    <source>
        <dbReference type="ARBA" id="ARBA00023136"/>
    </source>
</evidence>
<feature type="transmembrane region" description="Helical" evidence="6">
    <location>
        <begin position="9"/>
        <end position="27"/>
    </location>
</feature>
<feature type="transmembrane region" description="Helical" evidence="6">
    <location>
        <begin position="449"/>
        <end position="470"/>
    </location>
</feature>
<feature type="transmembrane region" description="Helical" evidence="6">
    <location>
        <begin position="385"/>
        <end position="403"/>
    </location>
</feature>
<evidence type="ECO:0000259" key="7">
    <source>
        <dbReference type="Pfam" id="PF03772"/>
    </source>
</evidence>
<comment type="subcellular location">
    <subcellularLocation>
        <location evidence="1">Cell membrane</location>
        <topology evidence="1">Multi-pass membrane protein</topology>
    </subcellularLocation>
</comment>
<keyword evidence="3 6" id="KW-0812">Transmembrane</keyword>
<keyword evidence="5 6" id="KW-0472">Membrane</keyword>
<keyword evidence="2" id="KW-1003">Cell membrane</keyword>
<evidence type="ECO:0008006" key="11">
    <source>
        <dbReference type="Google" id="ProtNLM"/>
    </source>
</evidence>
<keyword evidence="4 6" id="KW-1133">Transmembrane helix</keyword>
<feature type="transmembrane region" description="Helical" evidence="6">
    <location>
        <begin position="362"/>
        <end position="379"/>
    </location>
</feature>
<organism evidence="9 10">
    <name type="scientific">Candidatus Yanofskybacteria bacterium RIFCSPHIGHO2_01_FULL_44_22</name>
    <dbReference type="NCBI Taxonomy" id="1802669"/>
    <lineage>
        <taxon>Bacteria</taxon>
        <taxon>Candidatus Yanofskyibacteriota</taxon>
    </lineage>
</organism>
<evidence type="ECO:0000256" key="3">
    <source>
        <dbReference type="ARBA" id="ARBA00022692"/>
    </source>
</evidence>
<gene>
    <name evidence="9" type="ORF">A2746_00205</name>
</gene>
<sequence>MKVLHKSEILFFLLLAFSGGIFMASFAPVSYSFILVLIIISIGIIGISAYHKTFSRAGILTGALLLVFALGIVRFNYVSLSKNILSQFSDIEAGGPLRHGLGEASRGVAVILKGYVDDETVYQNGRAQFVFRVKQIIVPDKIIEVDERTQIFANVFPKYQYGDFLEINGALKTPQNFDPVRSRGTLRALAASYGIDYVNYLKKEGVATTMSFPKIKTSKTAGLGLFEKMKLGFYKKIFIVKDKFELAVSRSLAEPNASFINGILLGSRQEIPDKLKEAFNKTGTSHILAVSGYNITIIAEAVLWALVWFFKRRKAFWLSAGLIILFSVLTGASASVVRAAIMGLLLLFASGYGRLSDAKNSIVLAGAAMVFLSPMILAFDVGFQLSFMAVLGLAYVYPLLNYKTEKISKIAGQLGEFVKSLKEIILMTLSAQFFVFPLLIYYFKNLSLVSVVANVLVLPFVPAAMLLGFLSGLAGIIFVPLGRLVGFAAWAITAYQIKIIEFFASLPFASVAVSFTRVALIIIYPILFFGLWRMRRKIIGKI</sequence>
<feature type="transmembrane region" description="Helical" evidence="6">
    <location>
        <begin position="57"/>
        <end position="77"/>
    </location>
</feature>
<evidence type="ECO:0000256" key="6">
    <source>
        <dbReference type="SAM" id="Phobius"/>
    </source>
</evidence>
<feature type="transmembrane region" description="Helical" evidence="6">
    <location>
        <begin position="424"/>
        <end position="443"/>
    </location>
</feature>
<evidence type="ECO:0000256" key="2">
    <source>
        <dbReference type="ARBA" id="ARBA00022475"/>
    </source>
</evidence>
<evidence type="ECO:0000259" key="8">
    <source>
        <dbReference type="Pfam" id="PF13567"/>
    </source>
</evidence>
<evidence type="ECO:0000313" key="9">
    <source>
        <dbReference type="EMBL" id="OGN05161.1"/>
    </source>
</evidence>
<comment type="caution">
    <text evidence="9">The sequence shown here is derived from an EMBL/GenBank/DDBJ whole genome shotgun (WGS) entry which is preliminary data.</text>
</comment>
<dbReference type="AlphaFoldDB" id="A0A1F8EWC5"/>
<feature type="transmembrane region" description="Helical" evidence="6">
    <location>
        <begin position="509"/>
        <end position="532"/>
    </location>
</feature>
<feature type="transmembrane region" description="Helical" evidence="6">
    <location>
        <begin position="287"/>
        <end position="308"/>
    </location>
</feature>
<dbReference type="GO" id="GO:0005886">
    <property type="term" value="C:plasma membrane"/>
    <property type="evidence" value="ECO:0007669"/>
    <property type="project" value="UniProtKB-SubCell"/>
</dbReference>
<reference evidence="9 10" key="1">
    <citation type="journal article" date="2016" name="Nat. Commun.">
        <title>Thousands of microbial genomes shed light on interconnected biogeochemical processes in an aquifer system.</title>
        <authorList>
            <person name="Anantharaman K."/>
            <person name="Brown C.T."/>
            <person name="Hug L.A."/>
            <person name="Sharon I."/>
            <person name="Castelle C.J."/>
            <person name="Probst A.J."/>
            <person name="Thomas B.C."/>
            <person name="Singh A."/>
            <person name="Wilkins M.J."/>
            <person name="Karaoz U."/>
            <person name="Brodie E.L."/>
            <person name="Williams K.H."/>
            <person name="Hubbard S.S."/>
            <person name="Banfield J.F."/>
        </authorList>
    </citation>
    <scope>NUCLEOTIDE SEQUENCE [LARGE SCALE GENOMIC DNA]</scope>
</reference>
<feature type="transmembrane region" description="Helical" evidence="6">
    <location>
        <begin position="339"/>
        <end position="355"/>
    </location>
</feature>
<protein>
    <recommendedName>
        <fullName evidence="11">ComEC/Rec2-related protein domain-containing protein</fullName>
    </recommendedName>
</protein>
<name>A0A1F8EWC5_9BACT</name>
<dbReference type="EMBL" id="MGJJ01000016">
    <property type="protein sequence ID" value="OGN05161.1"/>
    <property type="molecule type" value="Genomic_DNA"/>
</dbReference>
<evidence type="ECO:0000256" key="4">
    <source>
        <dbReference type="ARBA" id="ARBA00022989"/>
    </source>
</evidence>
<evidence type="ECO:0000256" key="1">
    <source>
        <dbReference type="ARBA" id="ARBA00004651"/>
    </source>
</evidence>
<feature type="domain" description="DUF4131" evidence="8">
    <location>
        <begin position="30"/>
        <end position="213"/>
    </location>
</feature>
<dbReference type="Pfam" id="PF13567">
    <property type="entry name" value="DUF4131"/>
    <property type="match status" value="1"/>
</dbReference>
<evidence type="ECO:0000313" key="10">
    <source>
        <dbReference type="Proteomes" id="UP000177419"/>
    </source>
</evidence>
<proteinExistence type="predicted"/>